<dbReference type="EMBL" id="LJZR01000050">
    <property type="protein sequence ID" value="KPQ32652.1"/>
    <property type="molecule type" value="Genomic_DNA"/>
</dbReference>
<dbReference type="STRING" id="1666911.HLUCCA11_21015"/>
<dbReference type="GO" id="GO:0004601">
    <property type="term" value="F:peroxidase activity"/>
    <property type="evidence" value="ECO:0007669"/>
    <property type="project" value="InterPro"/>
</dbReference>
<evidence type="ECO:0000313" key="3">
    <source>
        <dbReference type="Proteomes" id="UP000050465"/>
    </source>
</evidence>
<accession>A0A0P7YQX6</accession>
<dbReference type="SUPFAM" id="SSF48317">
    <property type="entry name" value="Acid phosphatase/Vanadium-dependent haloperoxidase"/>
    <property type="match status" value="1"/>
</dbReference>
<protein>
    <submittedName>
        <fullName evidence="2">PAP2 superfamily</fullName>
    </submittedName>
</protein>
<evidence type="ECO:0000313" key="2">
    <source>
        <dbReference type="EMBL" id="KPQ32652.1"/>
    </source>
</evidence>
<dbReference type="InterPro" id="IPR016119">
    <property type="entry name" value="Br/Cl_peroxidase_C"/>
</dbReference>
<dbReference type="Proteomes" id="UP000050465">
    <property type="component" value="Unassembled WGS sequence"/>
</dbReference>
<dbReference type="CDD" id="cd03398">
    <property type="entry name" value="PAP2_haloperoxidase"/>
    <property type="match status" value="1"/>
</dbReference>
<dbReference type="PATRIC" id="fig|1666911.3.peg.3154"/>
<reference evidence="2 3" key="1">
    <citation type="submission" date="2015-09" db="EMBL/GenBank/DDBJ databases">
        <title>Identification and resolution of microdiversity through metagenomic sequencing of parallel consortia.</title>
        <authorList>
            <person name="Nelson W.C."/>
            <person name="Romine M.F."/>
            <person name="Lindemann S.R."/>
        </authorList>
    </citation>
    <scope>NUCLEOTIDE SEQUENCE [LARGE SCALE GENOMIC DNA]</scope>
    <source>
        <strain evidence="2">Ana</strain>
    </source>
</reference>
<dbReference type="AlphaFoldDB" id="A0A0P7YQX6"/>
<dbReference type="PANTHER" id="PTHR34599:SF1">
    <property type="entry name" value="PHOSPHATIDIC ACID PHOSPHATASE TYPE 2_HALOPEROXIDASE DOMAIN-CONTAINING PROTEIN"/>
    <property type="match status" value="1"/>
</dbReference>
<dbReference type="PANTHER" id="PTHR34599">
    <property type="entry name" value="PEROXIDASE-RELATED"/>
    <property type="match status" value="1"/>
</dbReference>
<gene>
    <name evidence="2" type="ORF">HLUCCA11_21015</name>
</gene>
<dbReference type="InterPro" id="IPR052559">
    <property type="entry name" value="V-haloperoxidase"/>
</dbReference>
<sequence>MESRKKRALDGRIAAAKLAYDRAHPQHIANGDELKYRFEHDDDLPERQGHASHLANYTKGLPHHQEDGLVCDPADYQMFIQGIDSGDSRDFRDTPLGPKRDKHSKYDSDCDTHPWLSHYTQTADKKKRSQESAGNKGVRGVAVRAWESAGAGNLFDLEGPDAQAVTMPPAPTIESEEFVAEVAEIYEMAMLRDVPFAQFDGHAKVSAAVNRLNDLDWFKAAPLNISEAAQARRRSRFTSANAFRGTSVGDEVGPYISQFLYLGTAELGDNNNPLNRLDGNVAYGAMRFDNRVRIASERDFMTSWEWWLDVQNGADLRGMEPYESIDKYGSNKYRFIATPRDLATYVHYDALYQAYLNACLFMLSEKVPFDPGVPFQADDRLDHQQGFAHFGGPHILSLVTEVATRALKAVRFQKFNTHRRLRPEAIGGRIHRYCGMPNPPASLRAIAPLGQKLDKTLQAVANHNQAQNQKYLDDLGSGGNSEFGPEGNVFLLPMAFPEGSPMHPSYGAGHATVAGACVTILKAFFDHGYVLKGPYVYSANGTELNKVPDTTLQLSVEGELNKLAANIAIGRDWAGVHYFTDYYESIRMGEQIAIGILEEQKLTYGENFSMTVPLFDGGSVRI</sequence>
<feature type="region of interest" description="Disordered" evidence="1">
    <location>
        <begin position="82"/>
        <end position="108"/>
    </location>
</feature>
<proteinExistence type="predicted"/>
<comment type="caution">
    <text evidence="2">The sequence shown here is derived from an EMBL/GenBank/DDBJ whole genome shotgun (WGS) entry which is preliminary data.</text>
</comment>
<evidence type="ECO:0000256" key="1">
    <source>
        <dbReference type="SAM" id="MobiDB-lite"/>
    </source>
</evidence>
<organism evidence="2 3">
    <name type="scientific">Phormidesmis priestleyi Ana</name>
    <dbReference type="NCBI Taxonomy" id="1666911"/>
    <lineage>
        <taxon>Bacteria</taxon>
        <taxon>Bacillati</taxon>
        <taxon>Cyanobacteriota</taxon>
        <taxon>Cyanophyceae</taxon>
        <taxon>Leptolyngbyales</taxon>
        <taxon>Leptolyngbyaceae</taxon>
        <taxon>Phormidesmis</taxon>
    </lineage>
</organism>
<dbReference type="Gene3D" id="1.10.606.10">
    <property type="entry name" value="Vanadium-containing Chloroperoxidase, domain 2"/>
    <property type="match status" value="1"/>
</dbReference>
<dbReference type="InterPro" id="IPR036938">
    <property type="entry name" value="PAP2/HPO_sf"/>
</dbReference>
<name>A0A0P7YQX6_9CYAN</name>